<dbReference type="InterPro" id="IPR012677">
    <property type="entry name" value="Nucleotide-bd_a/b_plait_sf"/>
</dbReference>
<dbReference type="AlphaFoldDB" id="A0AA89BIX8"/>
<evidence type="ECO:0000313" key="2">
    <source>
        <dbReference type="Proteomes" id="UP001186944"/>
    </source>
</evidence>
<comment type="caution">
    <text evidence="1">The sequence shown here is derived from an EMBL/GenBank/DDBJ whole genome shotgun (WGS) entry which is preliminary data.</text>
</comment>
<gene>
    <name evidence="1" type="ORF">FSP39_006655</name>
</gene>
<reference evidence="1" key="1">
    <citation type="submission" date="2019-08" db="EMBL/GenBank/DDBJ databases">
        <title>The improved chromosome-level genome for the pearl oyster Pinctada fucata martensii using PacBio sequencing and Hi-C.</title>
        <authorList>
            <person name="Zheng Z."/>
        </authorList>
    </citation>
    <scope>NUCLEOTIDE SEQUENCE</scope>
    <source>
        <strain evidence="1">ZZ-2019</strain>
        <tissue evidence="1">Adductor muscle</tissue>
    </source>
</reference>
<sequence length="207" mass="24106">MLEKFIANQILYMFKGKCCVIILEQKSSGILSGSELETVRHLLVKYPQEIASNPALFVNSVLVYTNVIYLRLCHIITFRNYRSSEVVPCGFRRYLVETESFRNCVNLIRADVYHMNLEGEDPQAHRPLLFVQSKEYSYTLDQTQLARWFSPYGTVDVKLQSRYSALVATGNTYGSKDIRRAFQKHKNIRVFKYNAWKHSPLIRPLLV</sequence>
<proteinExistence type="predicted"/>
<protein>
    <submittedName>
        <fullName evidence="1">Uncharacterized protein</fullName>
    </submittedName>
</protein>
<dbReference type="Proteomes" id="UP001186944">
    <property type="component" value="Unassembled WGS sequence"/>
</dbReference>
<dbReference type="EMBL" id="VSWD01000013">
    <property type="protein sequence ID" value="KAK3084006.1"/>
    <property type="molecule type" value="Genomic_DNA"/>
</dbReference>
<keyword evidence="2" id="KW-1185">Reference proteome</keyword>
<dbReference type="Gene3D" id="3.30.70.330">
    <property type="match status" value="1"/>
</dbReference>
<name>A0AA89BIX8_PINIB</name>
<accession>A0AA89BIX8</accession>
<evidence type="ECO:0000313" key="1">
    <source>
        <dbReference type="EMBL" id="KAK3084006.1"/>
    </source>
</evidence>
<organism evidence="1 2">
    <name type="scientific">Pinctada imbricata</name>
    <name type="common">Atlantic pearl-oyster</name>
    <name type="synonym">Pinctada martensii</name>
    <dbReference type="NCBI Taxonomy" id="66713"/>
    <lineage>
        <taxon>Eukaryota</taxon>
        <taxon>Metazoa</taxon>
        <taxon>Spiralia</taxon>
        <taxon>Lophotrochozoa</taxon>
        <taxon>Mollusca</taxon>
        <taxon>Bivalvia</taxon>
        <taxon>Autobranchia</taxon>
        <taxon>Pteriomorphia</taxon>
        <taxon>Pterioida</taxon>
        <taxon>Pterioidea</taxon>
        <taxon>Pteriidae</taxon>
        <taxon>Pinctada</taxon>
    </lineage>
</organism>